<keyword evidence="3" id="KW-1185">Reference proteome</keyword>
<accession>A0ABW1T3W6</accession>
<reference evidence="3" key="1">
    <citation type="journal article" date="2019" name="Int. J. Syst. Evol. Microbiol.">
        <title>The Global Catalogue of Microorganisms (GCM) 10K type strain sequencing project: providing services to taxonomists for standard genome sequencing and annotation.</title>
        <authorList>
            <consortium name="The Broad Institute Genomics Platform"/>
            <consortium name="The Broad Institute Genome Sequencing Center for Infectious Disease"/>
            <person name="Wu L."/>
            <person name="Ma J."/>
        </authorList>
    </citation>
    <scope>NUCLEOTIDE SEQUENCE [LARGE SCALE GENOMIC DNA]</scope>
    <source>
        <strain evidence="3">CGMCC 4.7317</strain>
    </source>
</reference>
<keyword evidence="1" id="KW-0812">Transmembrane</keyword>
<proteinExistence type="predicted"/>
<gene>
    <name evidence="2" type="ORF">ACFQGU_15020</name>
</gene>
<dbReference type="RefSeq" id="WP_386768045.1">
    <property type="nucleotide sequence ID" value="NZ_JBHSTI010000008.1"/>
</dbReference>
<evidence type="ECO:0000313" key="3">
    <source>
        <dbReference type="Proteomes" id="UP001596138"/>
    </source>
</evidence>
<feature type="transmembrane region" description="Helical" evidence="1">
    <location>
        <begin position="14"/>
        <end position="32"/>
    </location>
</feature>
<dbReference type="PANTHER" id="PTHR36974:SF1">
    <property type="entry name" value="DOXX FAMILY MEMBRANE PROTEIN"/>
    <property type="match status" value="1"/>
</dbReference>
<feature type="transmembrane region" description="Helical" evidence="1">
    <location>
        <begin position="44"/>
        <end position="67"/>
    </location>
</feature>
<name>A0ABW1T3W6_9ACTN</name>
<evidence type="ECO:0000256" key="1">
    <source>
        <dbReference type="SAM" id="Phobius"/>
    </source>
</evidence>
<dbReference type="PANTHER" id="PTHR36974">
    <property type="entry name" value="MEMBRANE PROTEIN-RELATED"/>
    <property type="match status" value="1"/>
</dbReference>
<dbReference type="Proteomes" id="UP001596138">
    <property type="component" value="Unassembled WGS sequence"/>
</dbReference>
<sequence length="134" mass="14264">MAGTVSRVERVRRGVRLTVAGLFAASGVLHVVRPSAFDDFMPPWVPAPVAVNLAAGAVELVCAYGLMTRRRWAGPASAVVLLAVWPSNLQFALGATADDGITSTTALIAWARMPLQIPMIWAVLDPMDDPEPVD</sequence>
<dbReference type="EMBL" id="JBHSTI010000008">
    <property type="protein sequence ID" value="MFC6239191.1"/>
    <property type="molecule type" value="Genomic_DNA"/>
</dbReference>
<keyword evidence="1" id="KW-1133">Transmembrane helix</keyword>
<evidence type="ECO:0000313" key="2">
    <source>
        <dbReference type="EMBL" id="MFC6239191.1"/>
    </source>
</evidence>
<organism evidence="2 3">
    <name type="scientific">Longivirga aurantiaca</name>
    <dbReference type="NCBI Taxonomy" id="1837743"/>
    <lineage>
        <taxon>Bacteria</taxon>
        <taxon>Bacillati</taxon>
        <taxon>Actinomycetota</taxon>
        <taxon>Actinomycetes</taxon>
        <taxon>Sporichthyales</taxon>
        <taxon>Sporichthyaceae</taxon>
        <taxon>Longivirga</taxon>
    </lineage>
</organism>
<keyword evidence="1" id="KW-0472">Membrane</keyword>
<comment type="caution">
    <text evidence="2">The sequence shown here is derived from an EMBL/GenBank/DDBJ whole genome shotgun (WGS) entry which is preliminary data.</text>
</comment>
<protein>
    <submittedName>
        <fullName evidence="2">DoxX family protein</fullName>
    </submittedName>
</protein>